<keyword evidence="3" id="KW-1185">Reference proteome</keyword>
<reference evidence="2 3" key="1">
    <citation type="submission" date="2015-08" db="EMBL/GenBank/DDBJ databases">
        <title>Complete genome sequence of Sulfurifustis variabilis.</title>
        <authorList>
            <person name="Miura A."/>
            <person name="Kojima H."/>
            <person name="Fukui M."/>
        </authorList>
    </citation>
    <scope>NUCLEOTIDE SEQUENCE [LARGE SCALE GENOMIC DNA]</scope>
    <source>
        <strain evidence="3">skN76</strain>
    </source>
</reference>
<gene>
    <name evidence="2" type="ORF">SVA_0549</name>
</gene>
<dbReference type="PANTHER" id="PTHR43155:SF2">
    <property type="entry name" value="CYCLIC DI-GMP PHOSPHODIESTERASE PA4108"/>
    <property type="match status" value="1"/>
</dbReference>
<dbReference type="RefSeq" id="WP_169923938.1">
    <property type="nucleotide sequence ID" value="NZ_AP014936.1"/>
</dbReference>
<keyword evidence="2" id="KW-0378">Hydrolase</keyword>
<dbReference type="Gene3D" id="1.10.3210.10">
    <property type="entry name" value="Hypothetical protein af1432"/>
    <property type="match status" value="1"/>
</dbReference>
<dbReference type="KEGG" id="sva:SVA_0549"/>
<name>A0A1B4V0Z6_9GAMM</name>
<accession>A0A1B4V0Z6</accession>
<dbReference type="GO" id="GO:0008081">
    <property type="term" value="F:phosphoric diester hydrolase activity"/>
    <property type="evidence" value="ECO:0007669"/>
    <property type="project" value="UniProtKB-ARBA"/>
</dbReference>
<dbReference type="Proteomes" id="UP000218899">
    <property type="component" value="Chromosome"/>
</dbReference>
<dbReference type="InterPro" id="IPR021812">
    <property type="entry name" value="DUF3391"/>
</dbReference>
<sequence length="434" mass="48580">MRKTIDVQFLRLGMYVAELDRPWRDTPFLFQGFEITSQEEIEQLRKYCKSVVIDIPDSTDAIPAPRRPAAPVARPIPTEAERRVERDFLKIVNEPRAEPVYQDQTTLEQEIAVVRERHEEARGLIYTILEDVRLGKNLNAVAAKRVVAQLAESVIRNPDALTCFTHLKKKDEYTALHSLRVCILALAFGRHLGLDRESLNVLGIGGLLHDIGKMKVPNEILNKPGALSEQEFDLMKSHVPRGVEILERTPGIPAQAIEVARCHHERYGGGGYVGGLKGDTIGFFGMIGGIVDCYDAVTSDRAYHTGMSAHTALKKMYEWRGRDFHPRLVEQFIQCMGIYPIGSVVELNTGEVGVVVTMNRVRRLKPRVTLVLNGNCAPYSSPFTVDLMNHRTRDGRPCEIERVLDPGVYGINPTDYLPIANPVVVLKPSATRAV</sequence>
<organism evidence="2 3">
    <name type="scientific">Sulfurifustis variabilis</name>
    <dbReference type="NCBI Taxonomy" id="1675686"/>
    <lineage>
        <taxon>Bacteria</taxon>
        <taxon>Pseudomonadati</taxon>
        <taxon>Pseudomonadota</taxon>
        <taxon>Gammaproteobacteria</taxon>
        <taxon>Acidiferrobacterales</taxon>
        <taxon>Acidiferrobacteraceae</taxon>
        <taxon>Sulfurifustis</taxon>
    </lineage>
</organism>
<dbReference type="InterPro" id="IPR006675">
    <property type="entry name" value="HDIG_dom"/>
</dbReference>
<evidence type="ECO:0000313" key="3">
    <source>
        <dbReference type="Proteomes" id="UP000218899"/>
    </source>
</evidence>
<dbReference type="InterPro" id="IPR037522">
    <property type="entry name" value="HD_GYP_dom"/>
</dbReference>
<evidence type="ECO:0000259" key="1">
    <source>
        <dbReference type="PROSITE" id="PS51832"/>
    </source>
</evidence>
<dbReference type="NCBIfam" id="TIGR00277">
    <property type="entry name" value="HDIG"/>
    <property type="match status" value="1"/>
</dbReference>
<dbReference type="SMART" id="SM00471">
    <property type="entry name" value="HDc"/>
    <property type="match status" value="1"/>
</dbReference>
<dbReference type="PANTHER" id="PTHR43155">
    <property type="entry name" value="CYCLIC DI-GMP PHOSPHODIESTERASE PA4108-RELATED"/>
    <property type="match status" value="1"/>
</dbReference>
<evidence type="ECO:0000313" key="2">
    <source>
        <dbReference type="EMBL" id="BAU47130.1"/>
    </source>
</evidence>
<dbReference type="EMBL" id="AP014936">
    <property type="protein sequence ID" value="BAU47130.1"/>
    <property type="molecule type" value="Genomic_DNA"/>
</dbReference>
<dbReference type="Pfam" id="PF11871">
    <property type="entry name" value="DUF3391"/>
    <property type="match status" value="1"/>
</dbReference>
<proteinExistence type="predicted"/>
<dbReference type="SUPFAM" id="SSF109604">
    <property type="entry name" value="HD-domain/PDEase-like"/>
    <property type="match status" value="1"/>
</dbReference>
<dbReference type="AlphaFoldDB" id="A0A1B4V0Z6"/>
<feature type="domain" description="HD-GYP" evidence="1">
    <location>
        <begin position="152"/>
        <end position="348"/>
    </location>
</feature>
<dbReference type="CDD" id="cd00077">
    <property type="entry name" value="HDc"/>
    <property type="match status" value="1"/>
</dbReference>
<dbReference type="PROSITE" id="PS51832">
    <property type="entry name" value="HD_GYP"/>
    <property type="match status" value="1"/>
</dbReference>
<dbReference type="Pfam" id="PF13487">
    <property type="entry name" value="HD_5"/>
    <property type="match status" value="1"/>
</dbReference>
<dbReference type="InterPro" id="IPR003607">
    <property type="entry name" value="HD/PDEase_dom"/>
</dbReference>
<protein>
    <submittedName>
        <fullName evidence="2">Metal-dependent phosphohydrolase</fullName>
    </submittedName>
</protein>